<evidence type="ECO:0000256" key="2">
    <source>
        <dbReference type="ARBA" id="ARBA00009810"/>
    </source>
</evidence>
<dbReference type="PROSITE" id="PS52016">
    <property type="entry name" value="TONB_DEPENDENT_REC_3"/>
    <property type="match status" value="1"/>
</dbReference>
<evidence type="ECO:0000256" key="8">
    <source>
        <dbReference type="ARBA" id="ARBA00023004"/>
    </source>
</evidence>
<evidence type="ECO:0000256" key="15">
    <source>
        <dbReference type="RuleBase" id="RU003357"/>
    </source>
</evidence>
<keyword evidence="11 14" id="KW-0472">Membrane</keyword>
<keyword evidence="6 14" id="KW-0812">Transmembrane</keyword>
<comment type="subcellular location">
    <subcellularLocation>
        <location evidence="1 14">Cell outer membrane</location>
        <topology evidence="1 14">Multi-pass membrane protein</topology>
    </subcellularLocation>
</comment>
<evidence type="ECO:0000313" key="18">
    <source>
        <dbReference type="EMBL" id="MDI9863347.1"/>
    </source>
</evidence>
<proteinExistence type="inferred from homology"/>
<accession>A0ABT6YIC4</accession>
<dbReference type="NCBIfam" id="TIGR01783">
    <property type="entry name" value="TonB-siderophor"/>
    <property type="match status" value="1"/>
</dbReference>
<keyword evidence="10 15" id="KW-0798">TonB box</keyword>
<dbReference type="PANTHER" id="PTHR32552">
    <property type="entry name" value="FERRICHROME IRON RECEPTOR-RELATED"/>
    <property type="match status" value="1"/>
</dbReference>
<comment type="similarity">
    <text evidence="2 14 15">Belongs to the TonB-dependent receptor family.</text>
</comment>
<dbReference type="InterPro" id="IPR012910">
    <property type="entry name" value="Plug_dom"/>
</dbReference>
<dbReference type="InterPro" id="IPR039426">
    <property type="entry name" value="TonB-dep_rcpt-like"/>
</dbReference>
<reference evidence="18 19" key="1">
    <citation type="submission" date="2023-05" db="EMBL/GenBank/DDBJ databases">
        <title>Novel species of genus Flectobacillus isolated from stream in China.</title>
        <authorList>
            <person name="Lu H."/>
        </authorList>
    </citation>
    <scope>NUCLEOTIDE SEQUENCE [LARGE SCALE GENOMIC DNA]</scope>
    <source>
        <strain evidence="18 19">DC10W</strain>
    </source>
</reference>
<dbReference type="InterPro" id="IPR008969">
    <property type="entry name" value="CarboxyPept-like_regulatory"/>
</dbReference>
<keyword evidence="19" id="KW-1185">Reference proteome</keyword>
<feature type="domain" description="TonB-dependent receptor plug" evidence="17">
    <location>
        <begin position="132"/>
        <end position="231"/>
    </location>
</feature>
<keyword evidence="4 14" id="KW-1134">Transmembrane beta strand</keyword>
<dbReference type="Gene3D" id="2.40.170.20">
    <property type="entry name" value="TonB-dependent receptor, beta-barrel domain"/>
    <property type="match status" value="1"/>
</dbReference>
<dbReference type="Pfam" id="PF07715">
    <property type="entry name" value="Plug"/>
    <property type="match status" value="1"/>
</dbReference>
<dbReference type="EMBL" id="JASHID010000002">
    <property type="protein sequence ID" value="MDI9863347.1"/>
    <property type="molecule type" value="Genomic_DNA"/>
</dbReference>
<keyword evidence="7" id="KW-0732">Signal</keyword>
<evidence type="ECO:0000256" key="11">
    <source>
        <dbReference type="ARBA" id="ARBA00023136"/>
    </source>
</evidence>
<dbReference type="CDD" id="cd01347">
    <property type="entry name" value="ligand_gated_channel"/>
    <property type="match status" value="1"/>
</dbReference>
<evidence type="ECO:0000256" key="4">
    <source>
        <dbReference type="ARBA" id="ARBA00022452"/>
    </source>
</evidence>
<dbReference type="Gene3D" id="2.60.40.1120">
    <property type="entry name" value="Carboxypeptidase-like, regulatory domain"/>
    <property type="match status" value="1"/>
</dbReference>
<dbReference type="RefSeq" id="WP_283368651.1">
    <property type="nucleotide sequence ID" value="NZ_JASHID010000002.1"/>
</dbReference>
<evidence type="ECO:0000256" key="10">
    <source>
        <dbReference type="ARBA" id="ARBA00023077"/>
    </source>
</evidence>
<dbReference type="SUPFAM" id="SSF56935">
    <property type="entry name" value="Porins"/>
    <property type="match status" value="1"/>
</dbReference>
<evidence type="ECO:0000256" key="13">
    <source>
        <dbReference type="ARBA" id="ARBA00023237"/>
    </source>
</evidence>
<dbReference type="InterPro" id="IPR036942">
    <property type="entry name" value="Beta-barrel_TonB_sf"/>
</dbReference>
<gene>
    <name evidence="18" type="ORF">QM480_03355</name>
</gene>
<dbReference type="InterPro" id="IPR037066">
    <property type="entry name" value="Plug_dom_sf"/>
</dbReference>
<keyword evidence="12 18" id="KW-0675">Receptor</keyword>
<sequence length="819" mass="91599">MKNRYSLLLILLLFSQHVFSQKIVGLVHNSHNEPIAGVSVSILKTIKGVSTDSEGRFQIEGVSTGRYTLKFTFVGFEPLFRDITVDNQNSPSLDIELTETSEQLQTIEVVGRKETEYKNSVSFVGTKTATALKDVPQSISYVTKELILDQGAFRLNDVVKNMSGVTQFSFYNDLTVRGHRIQGGQNSSILVNGQRAFTSFWKQQLIPHIERVEVIKGPASALFGNASAGGTINRVTKKPLDEKAQSISTTFGSFNTMRALADFTGPLTQDKTVLYRINLGYENSGSFRNMQYDKNLIIAPSLSFLPSKNTRINADLVIQTSEGRLDRGQSALGNGDLYSTSIKTSLNSVNDYLKEETYNFTLGFSQKITHKLVFNASYMHSNYNEDLLEHRSANTYAKDGKGAVIPSQVEMQVFIRKRTYNADNFTGYFNYELETGRLKHKLLLGYDYAQQELMPGGSQLQARGYRNATNTGAINTYNPAQSSRYLLDASGNPVPNVPHFDLTASNPYVFRDMSKYFYTVVNYDPEFLRTQGVYLQDQIQMGKFQALLGLRQDYFTDIVGYNTSNATEVTQHAFLPRLGLVYSANQHINVYGTYVNGYQPQTASVISNPLAGGPFDPLISRLYEVGAKSEWLDKRLVVSTALYHLLVKGQLYNAGEAGNPDKMIQMGEEISKGVELDVVGYIAPYWTITANYAFNDAKITSSTTESDIGRQKPNAPRHQGNLWTKYTIHKGSLSGLGFGLGTNYVTDRYGSIFDAGTQPQVFPAYQLWNAGIYYNLKKVRLQLNLNNLTNKTHWVGGYDYLRAFPGAPRNFLMTVTYNL</sequence>
<comment type="caution">
    <text evidence="18">The sequence shown here is derived from an EMBL/GenBank/DDBJ whole genome shotgun (WGS) entry which is preliminary data.</text>
</comment>
<evidence type="ECO:0000313" key="19">
    <source>
        <dbReference type="Proteomes" id="UP001236569"/>
    </source>
</evidence>
<evidence type="ECO:0000259" key="16">
    <source>
        <dbReference type="Pfam" id="PF00593"/>
    </source>
</evidence>
<evidence type="ECO:0000256" key="12">
    <source>
        <dbReference type="ARBA" id="ARBA00023170"/>
    </source>
</evidence>
<dbReference type="InterPro" id="IPR010105">
    <property type="entry name" value="TonB_sidphr_rcpt"/>
</dbReference>
<keyword evidence="9" id="KW-0406">Ion transport</keyword>
<dbReference type="Pfam" id="PF00593">
    <property type="entry name" value="TonB_dep_Rec_b-barrel"/>
    <property type="match status" value="1"/>
</dbReference>
<dbReference type="Proteomes" id="UP001236569">
    <property type="component" value="Unassembled WGS sequence"/>
</dbReference>
<organism evidence="18 19">
    <name type="scientific">Flectobacillus longus</name>
    <dbReference type="NCBI Taxonomy" id="2984207"/>
    <lineage>
        <taxon>Bacteria</taxon>
        <taxon>Pseudomonadati</taxon>
        <taxon>Bacteroidota</taxon>
        <taxon>Cytophagia</taxon>
        <taxon>Cytophagales</taxon>
        <taxon>Flectobacillaceae</taxon>
        <taxon>Flectobacillus</taxon>
    </lineage>
</organism>
<evidence type="ECO:0000256" key="5">
    <source>
        <dbReference type="ARBA" id="ARBA00022496"/>
    </source>
</evidence>
<keyword evidence="13 14" id="KW-0998">Cell outer membrane</keyword>
<evidence type="ECO:0000256" key="14">
    <source>
        <dbReference type="PROSITE-ProRule" id="PRU01360"/>
    </source>
</evidence>
<evidence type="ECO:0000256" key="9">
    <source>
        <dbReference type="ARBA" id="ARBA00023065"/>
    </source>
</evidence>
<keyword evidence="3 14" id="KW-0813">Transport</keyword>
<dbReference type="InterPro" id="IPR000531">
    <property type="entry name" value="Beta-barrel_TonB"/>
</dbReference>
<evidence type="ECO:0000256" key="3">
    <source>
        <dbReference type="ARBA" id="ARBA00022448"/>
    </source>
</evidence>
<evidence type="ECO:0000256" key="7">
    <source>
        <dbReference type="ARBA" id="ARBA00022729"/>
    </source>
</evidence>
<evidence type="ECO:0000259" key="17">
    <source>
        <dbReference type="Pfam" id="PF07715"/>
    </source>
</evidence>
<evidence type="ECO:0000256" key="1">
    <source>
        <dbReference type="ARBA" id="ARBA00004571"/>
    </source>
</evidence>
<keyword evidence="5" id="KW-0410">Iron transport</keyword>
<protein>
    <submittedName>
        <fullName evidence="18">TonB-dependent receptor</fullName>
    </submittedName>
</protein>
<dbReference type="SUPFAM" id="SSF49464">
    <property type="entry name" value="Carboxypeptidase regulatory domain-like"/>
    <property type="match status" value="1"/>
</dbReference>
<dbReference type="Gene3D" id="2.170.130.10">
    <property type="entry name" value="TonB-dependent receptor, plug domain"/>
    <property type="match status" value="1"/>
</dbReference>
<keyword evidence="8" id="KW-0408">Iron</keyword>
<dbReference type="Pfam" id="PF13715">
    <property type="entry name" value="CarbopepD_reg_2"/>
    <property type="match status" value="1"/>
</dbReference>
<feature type="domain" description="TonB-dependent receptor-like beta-barrel" evidence="16">
    <location>
        <begin position="324"/>
        <end position="788"/>
    </location>
</feature>
<name>A0ABT6YIC4_9BACT</name>
<evidence type="ECO:0000256" key="6">
    <source>
        <dbReference type="ARBA" id="ARBA00022692"/>
    </source>
</evidence>
<dbReference type="PANTHER" id="PTHR32552:SF68">
    <property type="entry name" value="FERRICHROME OUTER MEMBRANE TRANSPORTER_PHAGE RECEPTOR"/>
    <property type="match status" value="1"/>
</dbReference>